<accession>A0A4P6Q725</accession>
<dbReference type="Proteomes" id="UP000292235">
    <property type="component" value="Chromosome"/>
</dbReference>
<keyword evidence="2" id="KW-1185">Reference proteome</keyword>
<dbReference type="KEGG" id="strr:EKD16_24205"/>
<evidence type="ECO:0000313" key="2">
    <source>
        <dbReference type="Proteomes" id="UP000292235"/>
    </source>
</evidence>
<evidence type="ECO:0000313" key="1">
    <source>
        <dbReference type="EMBL" id="QBI56586.1"/>
    </source>
</evidence>
<dbReference type="EMBL" id="CP036455">
    <property type="protein sequence ID" value="QBI56586.1"/>
    <property type="molecule type" value="Genomic_DNA"/>
</dbReference>
<gene>
    <name evidence="1" type="ORF">EKD16_24205</name>
</gene>
<dbReference type="OrthoDB" id="9906181at2"/>
<sequence length="84" mass="9298">MILARLSALGTRTDIALRDAVEVSYDPAAPPERAYTAGRLLEPGRRFEADERTLRAWLSLNGISDDWIDRAIASLARGHLGYDT</sequence>
<dbReference type="RefSeq" id="WP_131101547.1">
    <property type="nucleotide sequence ID" value="NZ_CP036455.1"/>
</dbReference>
<organism evidence="1 2">
    <name type="scientific">Streptomonospora litoralis</name>
    <dbReference type="NCBI Taxonomy" id="2498135"/>
    <lineage>
        <taxon>Bacteria</taxon>
        <taxon>Bacillati</taxon>
        <taxon>Actinomycetota</taxon>
        <taxon>Actinomycetes</taxon>
        <taxon>Streptosporangiales</taxon>
        <taxon>Nocardiopsidaceae</taxon>
        <taxon>Streptomonospora</taxon>
    </lineage>
</organism>
<dbReference type="AlphaFoldDB" id="A0A4P6Q725"/>
<proteinExistence type="predicted"/>
<protein>
    <submittedName>
        <fullName evidence="1">Uncharacterized protein</fullName>
    </submittedName>
</protein>
<name>A0A4P6Q725_9ACTN</name>
<reference evidence="1 2" key="1">
    <citation type="submission" date="2019-02" db="EMBL/GenBank/DDBJ databases">
        <authorList>
            <person name="Khodamoradi S."/>
            <person name="Hahnke R.L."/>
            <person name="Kaempfer P."/>
            <person name="Schumann P."/>
            <person name="Rohde M."/>
            <person name="Steinert M."/>
            <person name="Luzhetskyy A."/>
            <person name="Wink J."/>
            <person name="Ruckert C."/>
        </authorList>
    </citation>
    <scope>NUCLEOTIDE SEQUENCE [LARGE SCALE GENOMIC DNA]</scope>
    <source>
        <strain evidence="1 2">M2</strain>
    </source>
</reference>